<sequence length="53" mass="6271">MTLNDFLKRVSEKDKDKMIIYREGEGWSNVNIHVREHEITITCDDNAIFSDDK</sequence>
<name>A0A1H7XPZ8_9BACI</name>
<accession>A0A1H7XPZ8</accession>
<keyword evidence="2" id="KW-1185">Reference proteome</keyword>
<dbReference type="Proteomes" id="UP000198553">
    <property type="component" value="Unassembled WGS sequence"/>
</dbReference>
<evidence type="ECO:0000313" key="2">
    <source>
        <dbReference type="Proteomes" id="UP000198553"/>
    </source>
</evidence>
<gene>
    <name evidence="1" type="ORF">SAMN05192533_102288</name>
</gene>
<dbReference type="STRING" id="930146.SAMN05192533_102288"/>
<protein>
    <submittedName>
        <fullName evidence="1">Uncharacterized protein</fullName>
    </submittedName>
</protein>
<proteinExistence type="predicted"/>
<organism evidence="1 2">
    <name type="scientific">Mesobacillus persicus</name>
    <dbReference type="NCBI Taxonomy" id="930146"/>
    <lineage>
        <taxon>Bacteria</taxon>
        <taxon>Bacillati</taxon>
        <taxon>Bacillota</taxon>
        <taxon>Bacilli</taxon>
        <taxon>Bacillales</taxon>
        <taxon>Bacillaceae</taxon>
        <taxon>Mesobacillus</taxon>
    </lineage>
</organism>
<dbReference type="RefSeq" id="WP_170843788.1">
    <property type="nucleotide sequence ID" value="NZ_FOBW01000002.1"/>
</dbReference>
<reference evidence="2" key="1">
    <citation type="submission" date="2016-10" db="EMBL/GenBank/DDBJ databases">
        <authorList>
            <person name="Varghese N."/>
            <person name="Submissions S."/>
        </authorList>
    </citation>
    <scope>NUCLEOTIDE SEQUENCE [LARGE SCALE GENOMIC DNA]</scope>
    <source>
        <strain evidence="2">B48,IBRC-M 10115,DSM 25386,CECT 8001</strain>
    </source>
</reference>
<evidence type="ECO:0000313" key="1">
    <source>
        <dbReference type="EMBL" id="SEM35257.1"/>
    </source>
</evidence>
<dbReference type="AlphaFoldDB" id="A0A1H7XPZ8"/>
<dbReference type="EMBL" id="FOBW01000002">
    <property type="protein sequence ID" value="SEM35257.1"/>
    <property type="molecule type" value="Genomic_DNA"/>
</dbReference>